<sequence>MTTTETFYAENIRCAGCVNTIQSELNKIPGVEGVEVSIPQKKISVMGIGIRRDLIVKALSKMGYPESGHNSMLRKAISFVSCSAGK</sequence>
<dbReference type="Pfam" id="PF00403">
    <property type="entry name" value="HMA"/>
    <property type="match status" value="1"/>
</dbReference>
<name>A0A4R6J338_9BACT</name>
<gene>
    <name evidence="2" type="ORF">BC659_1284</name>
</gene>
<dbReference type="CDD" id="cd00371">
    <property type="entry name" value="HMA"/>
    <property type="match status" value="1"/>
</dbReference>
<accession>A0A4R6J338</accession>
<reference evidence="2 3" key="1">
    <citation type="submission" date="2019-03" db="EMBL/GenBank/DDBJ databases">
        <title>Genomic Encyclopedia of Archaeal and Bacterial Type Strains, Phase II (KMG-II): from individual species to whole genera.</title>
        <authorList>
            <person name="Goeker M."/>
        </authorList>
    </citation>
    <scope>NUCLEOTIDE SEQUENCE [LARGE SCALE GENOMIC DNA]</scope>
    <source>
        <strain evidence="2 3">DSM 28323</strain>
    </source>
</reference>
<dbReference type="RefSeq" id="WP_133473804.1">
    <property type="nucleotide sequence ID" value="NZ_SNWP01000010.1"/>
</dbReference>
<dbReference type="SUPFAM" id="SSF55008">
    <property type="entry name" value="HMA, heavy metal-associated domain"/>
    <property type="match status" value="1"/>
</dbReference>
<feature type="domain" description="HMA" evidence="1">
    <location>
        <begin position="3"/>
        <end position="67"/>
    </location>
</feature>
<dbReference type="GO" id="GO:0046872">
    <property type="term" value="F:metal ion binding"/>
    <property type="evidence" value="ECO:0007669"/>
    <property type="project" value="InterPro"/>
</dbReference>
<comment type="caution">
    <text evidence="2">The sequence shown here is derived from an EMBL/GenBank/DDBJ whole genome shotgun (WGS) entry which is preliminary data.</text>
</comment>
<evidence type="ECO:0000259" key="1">
    <source>
        <dbReference type="PROSITE" id="PS50846"/>
    </source>
</evidence>
<dbReference type="Gene3D" id="3.30.70.100">
    <property type="match status" value="1"/>
</dbReference>
<evidence type="ECO:0000313" key="2">
    <source>
        <dbReference type="EMBL" id="TDO29201.1"/>
    </source>
</evidence>
<dbReference type="EMBL" id="SNWP01000010">
    <property type="protein sequence ID" value="TDO29201.1"/>
    <property type="molecule type" value="Genomic_DNA"/>
</dbReference>
<proteinExistence type="predicted"/>
<dbReference type="InterPro" id="IPR006121">
    <property type="entry name" value="HMA_dom"/>
</dbReference>
<protein>
    <submittedName>
        <fullName evidence="2">Copper chaperone</fullName>
    </submittedName>
</protein>
<dbReference type="Proteomes" id="UP000295741">
    <property type="component" value="Unassembled WGS sequence"/>
</dbReference>
<dbReference type="InterPro" id="IPR036163">
    <property type="entry name" value="HMA_dom_sf"/>
</dbReference>
<evidence type="ECO:0000313" key="3">
    <source>
        <dbReference type="Proteomes" id="UP000295741"/>
    </source>
</evidence>
<organism evidence="2 3">
    <name type="scientific">Sediminibacterium goheungense</name>
    <dbReference type="NCBI Taxonomy" id="1086393"/>
    <lineage>
        <taxon>Bacteria</taxon>
        <taxon>Pseudomonadati</taxon>
        <taxon>Bacteroidota</taxon>
        <taxon>Chitinophagia</taxon>
        <taxon>Chitinophagales</taxon>
        <taxon>Chitinophagaceae</taxon>
        <taxon>Sediminibacterium</taxon>
    </lineage>
</organism>
<dbReference type="OrthoDB" id="677920at2"/>
<dbReference type="PROSITE" id="PS50846">
    <property type="entry name" value="HMA_2"/>
    <property type="match status" value="1"/>
</dbReference>
<keyword evidence="3" id="KW-1185">Reference proteome</keyword>
<dbReference type="AlphaFoldDB" id="A0A4R6J338"/>